<dbReference type="InterPro" id="IPR003126">
    <property type="entry name" value="Znf_UBR"/>
</dbReference>
<feature type="domain" description="GRF-type" evidence="8">
    <location>
        <begin position="3085"/>
        <end position="3127"/>
    </location>
</feature>
<evidence type="ECO:0000313" key="10">
    <source>
        <dbReference type="Proteomes" id="UP000198406"/>
    </source>
</evidence>
<dbReference type="InParanoid" id="A0A1Z5JDE4"/>
<dbReference type="PROSITE" id="PS51999">
    <property type="entry name" value="ZF_GRF"/>
    <property type="match status" value="1"/>
</dbReference>
<evidence type="ECO:0000256" key="6">
    <source>
        <dbReference type="SAM" id="MobiDB-lite"/>
    </source>
</evidence>
<evidence type="ECO:0000259" key="8">
    <source>
        <dbReference type="PROSITE" id="PS51999"/>
    </source>
</evidence>
<evidence type="ECO:0000313" key="9">
    <source>
        <dbReference type="EMBL" id="GAX11798.1"/>
    </source>
</evidence>
<dbReference type="InterPro" id="IPR010666">
    <property type="entry name" value="Znf_GRF"/>
</dbReference>
<dbReference type="Pfam" id="PF06839">
    <property type="entry name" value="Zn_ribbon_GRF"/>
    <property type="match status" value="1"/>
</dbReference>
<gene>
    <name evidence="9" type="ORF">FisN_7Lh181</name>
</gene>
<evidence type="ECO:0000256" key="4">
    <source>
        <dbReference type="PROSITE-ProRule" id="PRU00508"/>
    </source>
</evidence>
<feature type="domain" description="UBR-type" evidence="7">
    <location>
        <begin position="1814"/>
        <end position="1889"/>
    </location>
</feature>
<dbReference type="InterPro" id="IPR045189">
    <property type="entry name" value="UBR4-like"/>
</dbReference>
<proteinExistence type="predicted"/>
<dbReference type="PROSITE" id="PS51157">
    <property type="entry name" value="ZF_UBR"/>
    <property type="match status" value="1"/>
</dbReference>
<dbReference type="EC" id="2.3.2.27" evidence="9"/>
<evidence type="ECO:0000256" key="5">
    <source>
        <dbReference type="PROSITE-ProRule" id="PRU01343"/>
    </source>
</evidence>
<dbReference type="GO" id="GO:0061630">
    <property type="term" value="F:ubiquitin protein ligase activity"/>
    <property type="evidence" value="ECO:0007669"/>
    <property type="project" value="UniProtKB-EC"/>
</dbReference>
<name>A0A1Z5JDE4_FISSO</name>
<keyword evidence="10" id="KW-1185">Reference proteome</keyword>
<evidence type="ECO:0000259" key="7">
    <source>
        <dbReference type="PROSITE" id="PS51157"/>
    </source>
</evidence>
<reference evidence="9 10" key="1">
    <citation type="journal article" date="2015" name="Plant Cell">
        <title>Oil accumulation by the oleaginous diatom Fistulifera solaris as revealed by the genome and transcriptome.</title>
        <authorList>
            <person name="Tanaka T."/>
            <person name="Maeda Y."/>
            <person name="Veluchamy A."/>
            <person name="Tanaka M."/>
            <person name="Abida H."/>
            <person name="Marechal E."/>
            <person name="Bowler C."/>
            <person name="Muto M."/>
            <person name="Sunaga Y."/>
            <person name="Tanaka M."/>
            <person name="Yoshino T."/>
            <person name="Taniguchi T."/>
            <person name="Fukuda Y."/>
            <person name="Nemoto M."/>
            <person name="Matsumoto M."/>
            <person name="Wong P.S."/>
            <person name="Aburatani S."/>
            <person name="Fujibuchi W."/>
        </authorList>
    </citation>
    <scope>NUCLEOTIDE SEQUENCE [LARGE SCALE GENOMIC DNA]</scope>
    <source>
        <strain evidence="9 10">JPCC DA0580</strain>
    </source>
</reference>
<dbReference type="GO" id="GO:0008270">
    <property type="term" value="F:zinc ion binding"/>
    <property type="evidence" value="ECO:0007669"/>
    <property type="project" value="UniProtKB-KW"/>
</dbReference>
<evidence type="ECO:0000256" key="1">
    <source>
        <dbReference type="ARBA" id="ARBA00022723"/>
    </source>
</evidence>
<dbReference type="Proteomes" id="UP000198406">
    <property type="component" value="Unassembled WGS sequence"/>
</dbReference>
<protein>
    <submittedName>
        <fullName evidence="9">E3 ubiquitin-protein ligase UBR4</fullName>
        <ecNumber evidence="9">2.3.2.27</ecNumber>
    </submittedName>
</protein>
<keyword evidence="1" id="KW-0479">Metal-binding</keyword>
<sequence>MAGTKRRRGGSKKAAVHKVSSVSPVNRLIARLLQWQKESPTAVERLWNDESPVQFLSEDFRATSEPNKDAVDAEDTLGYVLLLAAQTLERLTSRENSAVNMAWLAFAVAPLACPPSDSWSTKTARHVAGRAFLASVGGAHQALAQMVAHPSSDERTAMAMLAAILTLDTAFSSAGIKDSTNSSRQARQVWERSRAALRLHAEKYWLEKEQSEMDDSTVWDAKMEACWSCIHEEMVAVQSLHDSFAQAIDIFYLITDHSTVSSRWVAMALTIRGEPHWLETSIVLLEGPWMEYWSCPVISDVIAQQEASSTSIRKRGTNDPVENGTLYELFGPAVAVMLVSKMVQFFRTINKSIERKFKGNLYVYMNACWSQRIDNKQDPRDTGAMLLYRLLDVHRRCLDEMQIPVVNDDDAIESTEAPGSYYPFISDVLEQLSTAISSSPSLSHEAQVQVRSALDGLAVAFIFRHQQNAKVIDARLLQFAMLQVVRALNISRGSNESASSLSKKSSMLPLPVPAFSKTKSQKKKHSTKSTYAGMFSTDYGPPHRGDAKLALFLRAISSVGSWDARCSEFLSILLNLIALLYDTRNLEYPTTLTRKAWIVPTNNSSPRSHSRNSWTGKRRKVESEEFDRVASAPSSWSRMTATRTLVCSTTLDALSLCLRFSHNDLSLSQLQKLFRSSLSVEHVFMFIRLSNLLPCVLPGTLVDAQPVREDAGHEDISYTDGENKLWSSHINACLTLARGRISFRSDDRHVYLGPWRVNILKEISSLCGCRGIMWPLWLPPPLRVTVAANLVCENSEPGCCDAELFIVNGALLSIEEVLNSFATWRFRDPSREHAMVCNAYDEVLLSLEDARLILCALCRLDRDSQRDFFTKLTRIVRQWIETIYERSGDFTQLKDNYEASGFVSRITTFVSNVYFLLRSGVDVRRELFELVGSSQTSSVLKLRQSPQYCAEKSFMGVLGNWKIMDDVSSKIMLEDVDPIAQESMRHVLEEAFRLGFSTGQTDNGHLVYSAWNGLGKSDLWSMKEEIASISQRFVFDASKVPSVILELRDDLCLVKRLLRRIYLNASSTSPLMAAVDSQMRSDFGNKTELSLKIGSCLLAMINKASALVEILVGNEMGEALSMSSQLPSLVHTLATYVCFAASSCTIPKKDFFSAFGQKRKRGNSTESDTSVSDDDTSEVGNAEPTDSLQSFQDICAQIGASPVYPDWLDMDCNLLDRTNPDMALDIAEKANMCITSLVTVCIREVKARQAIVLAGEKSFLPDLDLPIIELCWLDRFWDESSSFFGSRAQISVQDSEGMCVLLSQHLGIETVDMRFAVEILSSKIRGSQSMTSFTCGASQRVNGKLADFLRRNGVGTIALSTQMLRATCEWEILLARGLAPACLGHDEVLGVSARSRQPFLEAMRWMNALSGAIDCFAPVVALIYFGVHRERDVRAIRRSSDIQIDDLERNYECFRSSIDCADVPISLKKSVHETLAVLSVLPSSVCASSLAVEIFTEENSFLRLKIDTCLLKALCILNEWPVPERFTGRELLCRSVVDRLVLFMENALSEQKSSSDTASCDTLLSALCGFESPKTTTLERVQFDMRILKEVIRRSVCHTGDHRNIFEIENFGLLRCLTNLIKSSLPSNRSRIFFVEKVTMVLRNLLEDDDEDGRVSSVMGILKEWDDDALRSLLLDDVCFSSQSESGNALSMELQTKLCSFFSVVLLCKGGLYFGYRTSKMITKTLLESFKIWWKNSLHARVRILNLLLVHSTVTRELHLVGEALMAFHEESKLLSTRDFCYCFIFVSSLQKCLEGRVSADTGTEERMLATLPSVCTYVAFSDFQEQHWYQCFTCGLVGDRGCCSLCALVCHRGHDVSYARKSSFFCDCGAEQPSNGDTSRVRCRCLSAVSKVEIDELQAVKRQSVYKYLLKPKDEEGMITSAFVERLVSLYRKECISALSLFKRKSGFKERSKEIIMSLANDLKAELNSPASLTSRDWLYQRSGWNCSVLSTSLKSRSGSSNFNGTISLMEQPCFSFFREDSLRVTLSSSRQTYLSEKRIKRRAVQADSRGRLFIGESYSVLICNGFAVCRFFQHQSNIVAASSRQALGIIKSIPIPFEAIGLQLAPGNERICAVWGSNHITIFVMKQTLDDYEHRVNLSINIDEGEASLDILKCHWLYGSARYLAVSCCEMLLFYDIEASDRTPVATLRSPIVDVGVSLEIDDFISVPIQHPTNKGQSWEVFVVLRDGTLSSTTLAATHELQQLCLPYSQLSRGQRMSVDSISCGEILTANPCRMHFLSKSSLLLFQKGPFVQALHINDDGKVDHSFPLLPNRISLKLSGSLTTVAVTEYSHWCELGLVSDESSQPYFRVTCIAQQESSDRQFLVIVDFNSEKTNIKVANLTQVDDSSLCQSEIDVIGCATISFPLVERSGDQRVVKQEKASVCMVSAKGSLISFMDGCLIPLKFSVDPVVDRKGNFERQPELLIESDASLLSFEKLTFIESSDEMKSKLFQEINSIEHPEFDGSTVSIVSPCANMVVVTVRVRISTEIATVSGSNRWHDFHLTRQEIIAGIRCGVYSFHINKTFFGRRKAKIDGLELYGVERASIDSWIPNAVSPYDSWQTLGALEGKLNRSQRLCLVLHGLSSCACVFDCRATAACDNDILSYITTETFLSGDAEMGDALKQMVASILEDERQNLLDNALIVSCLGLLEQLHSNFFVQQTGGSESSIVVWRRYRPILRAYLRCVAAVARLRPNNYFRSHDRFSGSIAKQIQKLLDDEILRSLDNAEIISDFVELALLECAVVRNLGENFDSQKKFADFTLLKPVLTGTNQLLVQRATLDILNFCKKYSTEKNLSEEETDLFVTAHSMGVYYCCDFCDRHIKGVRYALEDEDNHIDLCRKCYNDAYQHASTLKFSGSEDVVLGQDSKEDRPRLTCAEVKKLKPHNEATESSGIDSDSDAVGEVRGQVFERQRLFGDFLDGLVCTIGNMVAVEIEKQQLHVPLLIALVDELYHLSHHGSRCDREVWLTRKLVEGLSRTLQRLQLRSPPSKEMALLLVCVQNFTLALTSLVVPDQEARDYLIDPFNDDGPHHLVDSESSPRYKCNHGMPAALRTLKQESLSQRSFYSCCMKSKAHKCNYFEWSDNSFCQRRPLFNENVARKIWEMISTTQHGRRHSTERLLCYLTRQLLSAIEASAREENKGSETMRRITNEDVLKNFNDGVYCSVCRVHNTFDNSPGNEQFPLYNSYPDLAQVRSILELLALVGDEGDVDLWFDPLCAILVSPPKNTSSFRPLAKRCLFQLCGKSPSLFLEVRDTFLFRNRFERLMAMCQEVMNYCLLLNRKASPQKRRGQDVEELEWEKLSLREIIGTTDLITENAFLQDCSSKFGAALEELLLHAFKRPKNWRAFCQSKGSRPTNKEGGDSYRHPICDVLALPSLLTGENRVHSMKLASLAFSSPSLPADSQENSIAPSEAHSASWSINKGEKEDDIVAFIIRFVCGDESQEVRRLATVVARGLCDGEQEAAQLFTRLLKSQVAIMGNTGKLFLEFFDVLNTLVRATRKEFMDIHSMLALVECLFCEQTSANHCDQFGRATHCFEIKKNAAIQRTRFDLIPCGHIISRPPRKTKTKRHPEQVGRFARFRLKTDPNSSSSHDFNHFVVLPHRSVISEIHLEINDPHGRFVKTINFYYSPRPVNSPTDLKETDYFHVWKLCGTLNLERAAEKASLKLEVLVAASNIRIEFDEFYDRPGSNKSDEFVIHCPRCMRVVTNAHGVCGSCGEVAFQCRKCRHINYDRLNAFLCVECGYCASGGLAYELTAAVASNAVAITCDNDYKEALSMFAWGSKISEDLRAGLKASLGALSVEFMKQPAIGGSVLIGRAYEGQLPLKPGSTELKLENPSLKQFDKLGSVVRAIAEKRKCSLNAADRSNSQNTVNSHSRGFHRDDFDDASEFFGGLLESSGMSTGLDRLMASVRRQRERNDNPDTAQHQPLPKNGVAECDHLYHLVHEAQRECFRLERRIEAWQRLETGSMFSDEHKSLTGFQPSRCSVCSPLVTRQLLMLWHSLFLLDPKDAQVNDGMLAILLTEDVTAMKDVQEMKRIIVKDIAVNSEKGRSAILAALSNRLIDRHCAEIIGTILKEEIDPGIVNPFLSLADHILDCNLAL</sequence>
<dbReference type="PANTHER" id="PTHR21725:SF1">
    <property type="entry name" value="E3 UBIQUITIN-PROTEIN LIGASE UBR4"/>
    <property type="match status" value="1"/>
</dbReference>
<feature type="region of interest" description="Disordered" evidence="6">
    <location>
        <begin position="1160"/>
        <end position="1185"/>
    </location>
</feature>
<dbReference type="PANTHER" id="PTHR21725">
    <property type="entry name" value="E3 UBIQUITIN-PROTEIN LIGASE UBR4"/>
    <property type="match status" value="1"/>
</dbReference>
<dbReference type="EMBL" id="BDSP01000044">
    <property type="protein sequence ID" value="GAX11798.1"/>
    <property type="molecule type" value="Genomic_DNA"/>
</dbReference>
<keyword evidence="9" id="KW-0808">Transferase</keyword>
<keyword evidence="2 5" id="KW-0863">Zinc-finger</keyword>
<organism evidence="9 10">
    <name type="scientific">Fistulifera solaris</name>
    <name type="common">Oleaginous diatom</name>
    <dbReference type="NCBI Taxonomy" id="1519565"/>
    <lineage>
        <taxon>Eukaryota</taxon>
        <taxon>Sar</taxon>
        <taxon>Stramenopiles</taxon>
        <taxon>Ochrophyta</taxon>
        <taxon>Bacillariophyta</taxon>
        <taxon>Bacillariophyceae</taxon>
        <taxon>Bacillariophycidae</taxon>
        <taxon>Naviculales</taxon>
        <taxon>Naviculaceae</taxon>
        <taxon>Fistulifera</taxon>
    </lineage>
</organism>
<comment type="caution">
    <text evidence="9">The sequence shown here is derived from an EMBL/GenBank/DDBJ whole genome shotgun (WGS) entry which is preliminary data.</text>
</comment>
<dbReference type="OrthoDB" id="49457at2759"/>
<dbReference type="Pfam" id="PF02207">
    <property type="entry name" value="zf-UBR"/>
    <property type="match status" value="1"/>
</dbReference>
<feature type="zinc finger region" description="UBR-type" evidence="4">
    <location>
        <begin position="1814"/>
        <end position="1889"/>
    </location>
</feature>
<evidence type="ECO:0000256" key="2">
    <source>
        <dbReference type="ARBA" id="ARBA00022771"/>
    </source>
</evidence>
<dbReference type="SMART" id="SM00396">
    <property type="entry name" value="ZnF_UBR1"/>
    <property type="match status" value="1"/>
</dbReference>
<accession>A0A1Z5JDE4</accession>
<evidence type="ECO:0000256" key="3">
    <source>
        <dbReference type="ARBA" id="ARBA00022833"/>
    </source>
</evidence>
<keyword evidence="3" id="KW-0862">Zinc</keyword>
<keyword evidence="9" id="KW-0012">Acyltransferase</keyword>